<keyword evidence="2" id="KW-1185">Reference proteome</keyword>
<protein>
    <submittedName>
        <fullName evidence="1">Uncharacterized protein</fullName>
    </submittedName>
</protein>
<dbReference type="Proteomes" id="UP001165080">
    <property type="component" value="Unassembled WGS sequence"/>
</dbReference>
<evidence type="ECO:0000313" key="1">
    <source>
        <dbReference type="EMBL" id="GLC52061.1"/>
    </source>
</evidence>
<name>A0A9W6BH09_9CHLO</name>
<sequence>MCCVRGEVGVGGWYCSGHWSQGGDGGHVCLSAALAREGPREGALVAAAGGVAGPAPAAPPLAPAAGEEGTARARHGGGCCFQGTPGPGPSSPRCAARSPALLGVGTPCRRVLRRCVLRQDSVA</sequence>
<accession>A0A9W6BH09</accession>
<gene>
    <name evidence="1" type="primary">PLEST003922</name>
    <name evidence="1" type="ORF">PLESTB_000578100</name>
</gene>
<dbReference type="EMBL" id="BRXU01000005">
    <property type="protein sequence ID" value="GLC52061.1"/>
    <property type="molecule type" value="Genomic_DNA"/>
</dbReference>
<dbReference type="AlphaFoldDB" id="A0A9W6BH09"/>
<comment type="caution">
    <text evidence="1">The sequence shown here is derived from an EMBL/GenBank/DDBJ whole genome shotgun (WGS) entry which is preliminary data.</text>
</comment>
<reference evidence="1 2" key="1">
    <citation type="journal article" date="2023" name="Commun. Biol.">
        <title>Reorganization of the ancestral sex-determining regions during the evolution of trioecy in Pleodorina starrii.</title>
        <authorList>
            <person name="Takahashi K."/>
            <person name="Suzuki S."/>
            <person name="Kawai-Toyooka H."/>
            <person name="Yamamoto K."/>
            <person name="Hamaji T."/>
            <person name="Ootsuki R."/>
            <person name="Yamaguchi H."/>
            <person name="Kawachi M."/>
            <person name="Higashiyama T."/>
            <person name="Nozaki H."/>
        </authorList>
    </citation>
    <scope>NUCLEOTIDE SEQUENCE [LARGE SCALE GENOMIC DNA]</scope>
    <source>
        <strain evidence="1 2">NIES-4479</strain>
    </source>
</reference>
<proteinExistence type="predicted"/>
<evidence type="ECO:0000313" key="2">
    <source>
        <dbReference type="Proteomes" id="UP001165080"/>
    </source>
</evidence>
<organism evidence="1 2">
    <name type="scientific">Pleodorina starrii</name>
    <dbReference type="NCBI Taxonomy" id="330485"/>
    <lineage>
        <taxon>Eukaryota</taxon>
        <taxon>Viridiplantae</taxon>
        <taxon>Chlorophyta</taxon>
        <taxon>core chlorophytes</taxon>
        <taxon>Chlorophyceae</taxon>
        <taxon>CS clade</taxon>
        <taxon>Chlamydomonadales</taxon>
        <taxon>Volvocaceae</taxon>
        <taxon>Pleodorina</taxon>
    </lineage>
</organism>